<dbReference type="AlphaFoldDB" id="A0A1Y2K2U9"/>
<dbReference type="RefSeq" id="WP_085444831.1">
    <property type="nucleotide sequence ID" value="NZ_LVJN01000020.1"/>
</dbReference>
<dbReference type="Pfam" id="PF13180">
    <property type="entry name" value="PDZ_2"/>
    <property type="match status" value="1"/>
</dbReference>
<dbReference type="Gene3D" id="2.40.10.10">
    <property type="entry name" value="Trypsin-like serine proteases"/>
    <property type="match status" value="2"/>
</dbReference>
<dbReference type="InterPro" id="IPR001478">
    <property type="entry name" value="PDZ"/>
</dbReference>
<dbReference type="InterPro" id="IPR043504">
    <property type="entry name" value="Peptidase_S1_PA_chymotrypsin"/>
</dbReference>
<dbReference type="OrthoDB" id="9758917at2"/>
<keyword evidence="3" id="KW-0378">Hydrolase</keyword>
<protein>
    <submittedName>
        <fullName evidence="7">Putative DegP2 peptidase</fullName>
    </submittedName>
</protein>
<dbReference type="GO" id="GO:0006508">
    <property type="term" value="P:proteolysis"/>
    <property type="evidence" value="ECO:0007669"/>
    <property type="project" value="UniProtKB-KW"/>
</dbReference>
<dbReference type="FunFam" id="2.40.10.10:FF:000001">
    <property type="entry name" value="Periplasmic serine protease DegS"/>
    <property type="match status" value="1"/>
</dbReference>
<evidence type="ECO:0000313" key="8">
    <source>
        <dbReference type="Proteomes" id="UP000194003"/>
    </source>
</evidence>
<keyword evidence="5" id="KW-0472">Membrane</keyword>
<accession>A0A1Y2K2U9</accession>
<organism evidence="7 8">
    <name type="scientific">Magnetofaba australis IT-1</name>
    <dbReference type="NCBI Taxonomy" id="1434232"/>
    <lineage>
        <taxon>Bacteria</taxon>
        <taxon>Pseudomonadati</taxon>
        <taxon>Pseudomonadota</taxon>
        <taxon>Magnetococcia</taxon>
        <taxon>Magnetococcales</taxon>
        <taxon>Magnetococcaceae</taxon>
        <taxon>Magnetofaba</taxon>
    </lineage>
</organism>
<comment type="caution">
    <text evidence="7">The sequence shown here is derived from an EMBL/GenBank/DDBJ whole genome shotgun (WGS) entry which is preliminary data.</text>
</comment>
<dbReference type="InterPro" id="IPR009003">
    <property type="entry name" value="Peptidase_S1_PA"/>
</dbReference>
<dbReference type="PANTHER" id="PTHR43343:SF3">
    <property type="entry name" value="PROTEASE DO-LIKE 8, CHLOROPLASTIC"/>
    <property type="match status" value="1"/>
</dbReference>
<evidence type="ECO:0000256" key="2">
    <source>
        <dbReference type="ARBA" id="ARBA00022670"/>
    </source>
</evidence>
<evidence type="ECO:0000256" key="1">
    <source>
        <dbReference type="ARBA" id="ARBA00010541"/>
    </source>
</evidence>
<reference evidence="7 8" key="1">
    <citation type="journal article" date="2016" name="BMC Genomics">
        <title>Combined genomic and structural analyses of a cultured magnetotactic bacterium reveals its niche adaptation to a dynamic environment.</title>
        <authorList>
            <person name="Araujo A.C."/>
            <person name="Morillo V."/>
            <person name="Cypriano J."/>
            <person name="Teixeira L.C."/>
            <person name="Leao P."/>
            <person name="Lyra S."/>
            <person name="Almeida L.G."/>
            <person name="Bazylinski D.A."/>
            <person name="Vasconcellos A.T."/>
            <person name="Abreu F."/>
            <person name="Lins U."/>
        </authorList>
    </citation>
    <scope>NUCLEOTIDE SEQUENCE [LARGE SCALE GENOMIC DNA]</scope>
    <source>
        <strain evidence="7 8">IT-1</strain>
    </source>
</reference>
<keyword evidence="5" id="KW-1133">Transmembrane helix</keyword>
<evidence type="ECO:0000256" key="4">
    <source>
        <dbReference type="ARBA" id="ARBA00022825"/>
    </source>
</evidence>
<dbReference type="Gene3D" id="2.30.42.10">
    <property type="match status" value="1"/>
</dbReference>
<dbReference type="SUPFAM" id="SSF50156">
    <property type="entry name" value="PDZ domain-like"/>
    <property type="match status" value="1"/>
</dbReference>
<dbReference type="PROSITE" id="PS50106">
    <property type="entry name" value="PDZ"/>
    <property type="match status" value="1"/>
</dbReference>
<evidence type="ECO:0000313" key="7">
    <source>
        <dbReference type="EMBL" id="OSM02350.1"/>
    </source>
</evidence>
<keyword evidence="5" id="KW-0812">Transmembrane</keyword>
<dbReference type="Pfam" id="PF13365">
    <property type="entry name" value="Trypsin_2"/>
    <property type="match status" value="1"/>
</dbReference>
<gene>
    <name evidence="7" type="ORF">MAIT1_02480</name>
</gene>
<dbReference type="InterPro" id="IPR036034">
    <property type="entry name" value="PDZ_sf"/>
</dbReference>
<feature type="transmembrane region" description="Helical" evidence="5">
    <location>
        <begin position="12"/>
        <end position="28"/>
    </location>
</feature>
<feature type="domain" description="PDZ" evidence="6">
    <location>
        <begin position="261"/>
        <end position="361"/>
    </location>
</feature>
<dbReference type="SUPFAM" id="SSF50494">
    <property type="entry name" value="Trypsin-like serine proteases"/>
    <property type="match status" value="1"/>
</dbReference>
<evidence type="ECO:0000259" key="6">
    <source>
        <dbReference type="PROSITE" id="PS50106"/>
    </source>
</evidence>
<keyword evidence="4" id="KW-0720">Serine protease</keyword>
<dbReference type="PANTHER" id="PTHR43343">
    <property type="entry name" value="PEPTIDASE S12"/>
    <property type="match status" value="1"/>
</dbReference>
<dbReference type="InterPro" id="IPR001940">
    <property type="entry name" value="Peptidase_S1C"/>
</dbReference>
<comment type="similarity">
    <text evidence="1">Belongs to the peptidase S1C family.</text>
</comment>
<dbReference type="PRINTS" id="PR00834">
    <property type="entry name" value="PROTEASES2C"/>
</dbReference>
<evidence type="ECO:0000256" key="3">
    <source>
        <dbReference type="ARBA" id="ARBA00022801"/>
    </source>
</evidence>
<evidence type="ECO:0000256" key="5">
    <source>
        <dbReference type="SAM" id="Phobius"/>
    </source>
</evidence>
<keyword evidence="2" id="KW-0645">Protease</keyword>
<dbReference type="SMART" id="SM00228">
    <property type="entry name" value="PDZ"/>
    <property type="match status" value="1"/>
</dbReference>
<keyword evidence="8" id="KW-1185">Reference proteome</keyword>
<dbReference type="InterPro" id="IPR051201">
    <property type="entry name" value="Chloro_Bact_Ser_Proteases"/>
</dbReference>
<name>A0A1Y2K2U9_9PROT</name>
<dbReference type="STRING" id="1434232.MAIT1_02480"/>
<proteinExistence type="inferred from homology"/>
<dbReference type="GO" id="GO:0004252">
    <property type="term" value="F:serine-type endopeptidase activity"/>
    <property type="evidence" value="ECO:0007669"/>
    <property type="project" value="InterPro"/>
</dbReference>
<dbReference type="Proteomes" id="UP000194003">
    <property type="component" value="Unassembled WGS sequence"/>
</dbReference>
<dbReference type="EMBL" id="LVJN01000020">
    <property type="protein sequence ID" value="OSM02350.1"/>
    <property type="molecule type" value="Genomic_DNA"/>
</dbReference>
<sequence>MQGSQPSDRAKALFWVVIVVALGMAFRPEIQSWLVTLSADPRAVTPRGDLAADEKATIEIFKRGKPATVYITTVRHVRSFWSRNILRVPEGTGSGFIWDADGHVVTNYHVIKGAAEAQVRLSNQRSFPARLVGASPEHDLAVLRIDTGLTRPTPVPIGTSHDLQVGQKVFAIGNPFGLDHTLTTGVISALDRSIDNEDGGVIDHLIQTDAAINPGNSGGPLFDSAGRLIGINTAIYSPSGAYAGIGFSVPVDTVNRVVPQLIAHGRYQRPSLGISANDDISQQILGESGVKGVVVLDVANGSTAHALGLRATEISRGGGVRLGDVIVALDGEPVPDVAALQSLLDERRVGQEVALSVLRDGARVTLKGALRQ</sequence>